<comment type="caution">
    <text evidence="2">The sequence shown here is derived from an EMBL/GenBank/DDBJ whole genome shotgun (WGS) entry which is preliminary data.</text>
</comment>
<evidence type="ECO:0000313" key="3">
    <source>
        <dbReference type="Proteomes" id="UP000646911"/>
    </source>
</evidence>
<dbReference type="RefSeq" id="WP_186955788.1">
    <property type="nucleotide sequence ID" value="NZ_JACOFX010000015.1"/>
</dbReference>
<keyword evidence="1" id="KW-0732">Signal</keyword>
<gene>
    <name evidence="2" type="ORF">H8L47_22205</name>
</gene>
<keyword evidence="3" id="KW-1185">Reference proteome</keyword>
<evidence type="ECO:0000313" key="2">
    <source>
        <dbReference type="EMBL" id="MBC3910282.1"/>
    </source>
</evidence>
<sequence length="392" mass="43507">MQFNRPLFALLLLLSLNVQATPFIPGSGKQVLEYLPSRSDPAQREFAQLRKRLSKEPGNPVIASELAQAYINAARNDGDPRYLGYAQAVLKPWWGLQNPPTSALVLRATIRQSTHQFPEALLDLNSVLKQDRDNAQAWLTRATVLQVQGQFAQAKASCMRLYPLAPELITLTCLHNVGSLNGDAENSYASLGTAYKKYEKNADSDAATKIWVMTLLAEMAARLGDVKAAEAWYQTALALASPDSYLLGSYADFLLDQQRPAEVVKLLKDKTRVDALLLRYALALQSQKSTLADAQINLLDQRFEAAMLRGDTVHQREQARYELHLKKRPAIALKLAQLNWAIQKETADLRILLEAAAVHEPEAASPALAWLNQNKLQDMTLNPVLTKLGVKS</sequence>
<evidence type="ECO:0000256" key="1">
    <source>
        <dbReference type="SAM" id="SignalP"/>
    </source>
</evidence>
<name>A0ABR6ZEW9_9BURK</name>
<dbReference type="EMBL" id="JACOFX010000015">
    <property type="protein sequence ID" value="MBC3910282.1"/>
    <property type="molecule type" value="Genomic_DNA"/>
</dbReference>
<dbReference type="InterPro" id="IPR011990">
    <property type="entry name" value="TPR-like_helical_dom_sf"/>
</dbReference>
<feature type="signal peptide" evidence="1">
    <location>
        <begin position="1"/>
        <end position="20"/>
    </location>
</feature>
<organism evidence="2 3">
    <name type="scientific">Undibacterium umbellatum</name>
    <dbReference type="NCBI Taxonomy" id="2762300"/>
    <lineage>
        <taxon>Bacteria</taxon>
        <taxon>Pseudomonadati</taxon>
        <taxon>Pseudomonadota</taxon>
        <taxon>Betaproteobacteria</taxon>
        <taxon>Burkholderiales</taxon>
        <taxon>Oxalobacteraceae</taxon>
        <taxon>Undibacterium</taxon>
    </lineage>
</organism>
<accession>A0ABR6ZEW9</accession>
<dbReference type="InterPro" id="IPR019734">
    <property type="entry name" value="TPR_rpt"/>
</dbReference>
<proteinExistence type="predicted"/>
<evidence type="ECO:0008006" key="4">
    <source>
        <dbReference type="Google" id="ProtNLM"/>
    </source>
</evidence>
<protein>
    <recommendedName>
        <fullName evidence="4">Tetratricopeptide repeat protein</fullName>
    </recommendedName>
</protein>
<reference evidence="2 3" key="1">
    <citation type="submission" date="2020-08" db="EMBL/GenBank/DDBJ databases">
        <title>Novel species isolated from subtropical streams in China.</title>
        <authorList>
            <person name="Lu H."/>
        </authorList>
    </citation>
    <scope>NUCLEOTIDE SEQUENCE [LARGE SCALE GENOMIC DNA]</scope>
    <source>
        <strain evidence="2 3">NL8W</strain>
    </source>
</reference>
<dbReference type="Proteomes" id="UP000646911">
    <property type="component" value="Unassembled WGS sequence"/>
</dbReference>
<feature type="chain" id="PRO_5045832564" description="Tetratricopeptide repeat protein" evidence="1">
    <location>
        <begin position="21"/>
        <end position="392"/>
    </location>
</feature>
<dbReference type="SUPFAM" id="SSF48452">
    <property type="entry name" value="TPR-like"/>
    <property type="match status" value="1"/>
</dbReference>
<dbReference type="SMART" id="SM00028">
    <property type="entry name" value="TPR"/>
    <property type="match status" value="3"/>
</dbReference>
<dbReference type="Gene3D" id="1.25.40.10">
    <property type="entry name" value="Tetratricopeptide repeat domain"/>
    <property type="match status" value="2"/>
</dbReference>